<reference evidence="1 2" key="1">
    <citation type="journal article" date="2013" name="Genome Biol.">
        <title>Comparative genomics of the core and accessory genomes of 48 Sinorhizobium strains comprising five genospecies.</title>
        <authorList>
            <person name="Sugawara M."/>
            <person name="Epstein B."/>
            <person name="Badgley B.D."/>
            <person name="Unno T."/>
            <person name="Xu L."/>
            <person name="Reese J."/>
            <person name="Gyaneshwar P."/>
            <person name="Denny R."/>
            <person name="Mudge J."/>
            <person name="Bharti A.K."/>
            <person name="Farmer A.D."/>
            <person name="May G.D."/>
            <person name="Woodward J.E."/>
            <person name="Medigue C."/>
            <person name="Vallenet D."/>
            <person name="Lajus A."/>
            <person name="Rouy Z."/>
            <person name="Martinez-Vaz B."/>
            <person name="Tiffin P."/>
            <person name="Young N.D."/>
            <person name="Sadowsky M.J."/>
        </authorList>
    </citation>
    <scope>NUCLEOTIDE SEQUENCE [LARGE SCALE GENOMIC DNA]</scope>
    <source>
        <strain evidence="1 2">USDA4894</strain>
    </source>
</reference>
<organism evidence="1 2">
    <name type="scientific">Sinorhizobium terangae</name>
    <dbReference type="NCBI Taxonomy" id="110322"/>
    <lineage>
        <taxon>Bacteria</taxon>
        <taxon>Pseudomonadati</taxon>
        <taxon>Pseudomonadota</taxon>
        <taxon>Alphaproteobacteria</taxon>
        <taxon>Hyphomicrobiales</taxon>
        <taxon>Rhizobiaceae</taxon>
        <taxon>Sinorhizobium/Ensifer group</taxon>
        <taxon>Sinorhizobium</taxon>
    </lineage>
</organism>
<dbReference type="OrthoDB" id="7817603at2"/>
<dbReference type="RefSeq" id="WP_153438487.1">
    <property type="nucleotide sequence ID" value="NZ_CP121659.1"/>
</dbReference>
<proteinExistence type="predicted"/>
<keyword evidence="1" id="KW-0808">Transferase</keyword>
<evidence type="ECO:0000313" key="1">
    <source>
        <dbReference type="EMBL" id="MQX15032.1"/>
    </source>
</evidence>
<accession>A0A6N7LBC2</accession>
<sequence length="368" mass="39380">MKFSISAGARFFLLGQRKTIFVESSQQIFEVDDLTAYFTCALTEPASLQQLVSGLVARGASRATARASVRKYLAHWSRQGLLDILLDEEEGPPLRSQVLDLAGTAVSIVCYDSPLAELVLPVFEHLETPERKSSLVYEVAAFGNGACISRNHSRGTIIAAEEAAPALKTMLTDDVLACLGRNVALHAALLVKNRQGLLICGAPGAGKTTLALALLQAGFACAGDDIAVVGADGLVQGVPFAPALKRGSWGLIDGVVRDAIAAAPIHRRLDKKRVRYLASIPYAPHEGVPLGSIVLLRRRRKGPVTISAVEPARVLSELFSGAFTPAGRLDLSQFETLLGVMRRARAIELSYSRLDEAVEALSRHHEAA</sequence>
<comment type="caution">
    <text evidence="1">The sequence shown here is derived from an EMBL/GenBank/DDBJ whole genome shotgun (WGS) entry which is preliminary data.</text>
</comment>
<dbReference type="Proteomes" id="UP000439983">
    <property type="component" value="Unassembled WGS sequence"/>
</dbReference>
<name>A0A6N7LBC2_SINTE</name>
<dbReference type="Gene3D" id="3.40.50.300">
    <property type="entry name" value="P-loop containing nucleotide triphosphate hydrolases"/>
    <property type="match status" value="1"/>
</dbReference>
<dbReference type="AlphaFoldDB" id="A0A6N7LBC2"/>
<keyword evidence="1" id="KW-0418">Kinase</keyword>
<protein>
    <submittedName>
        <fullName evidence="1">Serine kinase</fullName>
    </submittedName>
</protein>
<dbReference type="SUPFAM" id="SSF53795">
    <property type="entry name" value="PEP carboxykinase-like"/>
    <property type="match status" value="1"/>
</dbReference>
<gene>
    <name evidence="1" type="ORF">GHK62_09720</name>
</gene>
<keyword evidence="2" id="KW-1185">Reference proteome</keyword>
<dbReference type="GO" id="GO:0016301">
    <property type="term" value="F:kinase activity"/>
    <property type="evidence" value="ECO:0007669"/>
    <property type="project" value="UniProtKB-KW"/>
</dbReference>
<dbReference type="EMBL" id="WITC01000036">
    <property type="protein sequence ID" value="MQX15032.1"/>
    <property type="molecule type" value="Genomic_DNA"/>
</dbReference>
<dbReference type="InterPro" id="IPR027417">
    <property type="entry name" value="P-loop_NTPase"/>
</dbReference>
<evidence type="ECO:0000313" key="2">
    <source>
        <dbReference type="Proteomes" id="UP000439983"/>
    </source>
</evidence>